<gene>
    <name evidence="2" type="ORF">NCTC10485_03925</name>
</gene>
<dbReference type="CDD" id="cd05154">
    <property type="entry name" value="ACAD10_11_N-like"/>
    <property type="match status" value="1"/>
</dbReference>
<dbReference type="Gene3D" id="3.90.1200.10">
    <property type="match status" value="1"/>
</dbReference>
<keyword evidence="3" id="KW-1185">Reference proteome</keyword>
<evidence type="ECO:0000259" key="1">
    <source>
        <dbReference type="Pfam" id="PF01636"/>
    </source>
</evidence>
<dbReference type="RefSeq" id="WP_126335271.1">
    <property type="nucleotide sequence ID" value="NZ_AP022604.1"/>
</dbReference>
<feature type="domain" description="Aminoglycoside phosphotransferase" evidence="1">
    <location>
        <begin position="36"/>
        <end position="276"/>
    </location>
</feature>
<dbReference type="GO" id="GO:0016740">
    <property type="term" value="F:transferase activity"/>
    <property type="evidence" value="ECO:0007669"/>
    <property type="project" value="UniProtKB-KW"/>
</dbReference>
<sequence length="352" mass="38443">MHDGSPQEQHWGIDLHALDQVVSEALRSVGLQRELLGGGLSQTTLRYTGDLPAWGGSVIVRIPPLHGPLEPYSAAGEAALAQWLVQQGIPTPRVIASAAHEPRIGRGYLISEMIDGYVVGDGAPGLDTATKAAMAEAYVNQLVSLHRLADTPRPPEALDWAPTKTAAGVVERWTRSLAETSLVLPDFHTFLTDWLVRRMPSTDAAPTVVHGDYRLGNVMWSDPNTIAAVLDWEEAGAGDPYFDLGWTLMGTVAPEDLMMGVLRRDEFLRQYAEKTGTAIDEERLIWWEVAAGWSRLCMEAKAIALLTSGHYSDVRPLLSSYINRRLSIVLLEKVRAFEGSGQPVATITTVTT</sequence>
<proteinExistence type="predicted"/>
<dbReference type="AlphaFoldDB" id="A0A3S5EIM3"/>
<evidence type="ECO:0000313" key="2">
    <source>
        <dbReference type="EMBL" id="VEG49614.1"/>
    </source>
</evidence>
<dbReference type="OrthoDB" id="3806873at2"/>
<dbReference type="SUPFAM" id="SSF56112">
    <property type="entry name" value="Protein kinase-like (PK-like)"/>
    <property type="match status" value="1"/>
</dbReference>
<dbReference type="Proteomes" id="UP000282551">
    <property type="component" value="Chromosome"/>
</dbReference>
<name>A0A3S5EIM3_MYCCI</name>
<keyword evidence="2" id="KW-0808">Transferase</keyword>
<dbReference type="InterPro" id="IPR011009">
    <property type="entry name" value="Kinase-like_dom_sf"/>
</dbReference>
<protein>
    <submittedName>
        <fullName evidence="2">Aminoglycoside phosphotransferase</fullName>
    </submittedName>
</protein>
<dbReference type="Pfam" id="PF01636">
    <property type="entry name" value="APH"/>
    <property type="match status" value="1"/>
</dbReference>
<accession>A0A3S5EIM3</accession>
<evidence type="ECO:0000313" key="3">
    <source>
        <dbReference type="Proteomes" id="UP000282551"/>
    </source>
</evidence>
<reference evidence="2 3" key="1">
    <citation type="submission" date="2018-12" db="EMBL/GenBank/DDBJ databases">
        <authorList>
            <consortium name="Pathogen Informatics"/>
        </authorList>
    </citation>
    <scope>NUCLEOTIDE SEQUENCE [LARGE SCALE GENOMIC DNA]</scope>
    <source>
        <strain evidence="2 3">NCTC10485</strain>
    </source>
</reference>
<dbReference type="PANTHER" id="PTHR21310:SF40">
    <property type="entry name" value="AMINOGLYCOSIDE PHOSPHOTRANSFERASE DOMAIN-CONTAINING PROTEIN-RELATED"/>
    <property type="match status" value="1"/>
</dbReference>
<dbReference type="EMBL" id="LR134355">
    <property type="protein sequence ID" value="VEG49614.1"/>
    <property type="molecule type" value="Genomic_DNA"/>
</dbReference>
<dbReference type="InterPro" id="IPR002575">
    <property type="entry name" value="Aminoglycoside_PTrfase"/>
</dbReference>
<dbReference type="InterPro" id="IPR041726">
    <property type="entry name" value="ACAD10_11_N"/>
</dbReference>
<dbReference type="PANTHER" id="PTHR21310">
    <property type="entry name" value="AMINOGLYCOSIDE PHOSPHOTRANSFERASE-RELATED-RELATED"/>
    <property type="match status" value="1"/>
</dbReference>
<dbReference type="InterPro" id="IPR051678">
    <property type="entry name" value="AGP_Transferase"/>
</dbReference>
<organism evidence="2 3">
    <name type="scientific">Mycolicibacterium chitae</name>
    <name type="common">Mycobacterium chitae</name>
    <dbReference type="NCBI Taxonomy" id="1792"/>
    <lineage>
        <taxon>Bacteria</taxon>
        <taxon>Bacillati</taxon>
        <taxon>Actinomycetota</taxon>
        <taxon>Actinomycetes</taxon>
        <taxon>Mycobacteriales</taxon>
        <taxon>Mycobacteriaceae</taxon>
        <taxon>Mycolicibacterium</taxon>
    </lineage>
</organism>